<dbReference type="OrthoDB" id="9763796at2"/>
<name>A0A5C8ZG96_9ACTN</name>
<dbReference type="Pfam" id="PF03814">
    <property type="entry name" value="KdpA"/>
    <property type="match status" value="1"/>
</dbReference>
<evidence type="ECO:0000256" key="7">
    <source>
        <dbReference type="ARBA" id="ARBA00023065"/>
    </source>
</evidence>
<dbReference type="AlphaFoldDB" id="A0A5C8ZG96"/>
<comment type="function">
    <text evidence="9">Part of the high-affinity ATP-driven potassium transport (or Kdp) system, which catalyzes the hydrolysis of ATP coupled with the electrogenic transport of potassium into the cytoplasm. This subunit binds the extracellular potassium ions and delivers the ions to the membrane domain of KdpB through an intramembrane tunnel.</text>
</comment>
<dbReference type="PANTHER" id="PTHR30607:SF2">
    <property type="entry name" value="POTASSIUM-TRANSPORTING ATPASE POTASSIUM-BINDING SUBUNIT"/>
    <property type="match status" value="1"/>
</dbReference>
<evidence type="ECO:0000256" key="5">
    <source>
        <dbReference type="ARBA" id="ARBA00022958"/>
    </source>
</evidence>
<evidence type="ECO:0000256" key="1">
    <source>
        <dbReference type="ARBA" id="ARBA00022448"/>
    </source>
</evidence>
<keyword evidence="1 9" id="KW-0813">Transport</keyword>
<dbReference type="RefSeq" id="WP_147926605.1">
    <property type="nucleotide sequence ID" value="NZ_VKAC01000006.1"/>
</dbReference>
<sequence length="557" mass="57090">MPVLSDSAAGALTIAVLVAALAVVHAPLGDAMARVYTSTRHLRVERVLYRVAGIDPDAEQRWPVYARAVLGFSLVSVLFLYAFQRLQAWLPLSLGFPGVPAPTAWNTAISFVTNTNWQSYSGESTMGHLVQAAGLAVQNFTSAAVGMAVAVALVRGFTRSRTERIGSFWVDLVRTCVRILLPLAVVAAVVMLLGGVVQNLAGPTASTTIAGGEQTITGGPIASQEAIKELGTNGGGFFNANSAHPFEGPTAWVSLFQVFLMLAIPFSLPRTFGRLVGDERHGYAVLGVMGTLWLSSVTLAVWAEVTGSGAAPQAAGAAMEGKEVRFGEVLTALFGASTTATSTGAVNGAHDSLTAAGGGVAVLNMMLGEVSPGGTGSGLYGLLVLAVIAVFLAGLMVGRTPELLGKKIGKGEVTLVALYVLATPTLLLVGAALTAGVPSLRDASLQDDGAHGLSEVLYAYASASNNNGSAFAGFGAATDYQNVALGLCMVFGRFIPMLLVIALAGRLASQAPVPVTAGTLPTHTPLFASLVTVVVIVVAGLTYFPALALAPIAEALS</sequence>
<proteinExistence type="inferred from homology"/>
<keyword evidence="2 9" id="KW-1003">Cell membrane</keyword>
<dbReference type="GO" id="GO:0005886">
    <property type="term" value="C:plasma membrane"/>
    <property type="evidence" value="ECO:0007669"/>
    <property type="project" value="UniProtKB-SubCell"/>
</dbReference>
<feature type="transmembrane region" description="Helical" evidence="9">
    <location>
        <begin position="377"/>
        <end position="395"/>
    </location>
</feature>
<evidence type="ECO:0000256" key="6">
    <source>
        <dbReference type="ARBA" id="ARBA00022989"/>
    </source>
</evidence>
<feature type="transmembrane region" description="Helical" evidence="9">
    <location>
        <begin position="416"/>
        <end position="437"/>
    </location>
</feature>
<dbReference type="GO" id="GO:0030955">
    <property type="term" value="F:potassium ion binding"/>
    <property type="evidence" value="ECO:0007669"/>
    <property type="project" value="UniProtKB-UniRule"/>
</dbReference>
<feature type="transmembrane region" description="Helical" evidence="9">
    <location>
        <begin position="483"/>
        <end position="505"/>
    </location>
</feature>
<dbReference type="NCBIfam" id="TIGR00680">
    <property type="entry name" value="kdpA"/>
    <property type="match status" value="1"/>
</dbReference>
<evidence type="ECO:0000256" key="8">
    <source>
        <dbReference type="ARBA" id="ARBA00023136"/>
    </source>
</evidence>
<dbReference type="HAMAP" id="MF_00275">
    <property type="entry name" value="KdpA"/>
    <property type="match status" value="1"/>
</dbReference>
<keyword evidence="7 9" id="KW-0406">Ion transport</keyword>
<keyword evidence="11" id="KW-1185">Reference proteome</keyword>
<accession>A0A5C8ZG96</accession>
<dbReference type="GO" id="GO:0008556">
    <property type="term" value="F:P-type potassium transmembrane transporter activity"/>
    <property type="evidence" value="ECO:0007669"/>
    <property type="project" value="InterPro"/>
</dbReference>
<evidence type="ECO:0000256" key="3">
    <source>
        <dbReference type="ARBA" id="ARBA00022538"/>
    </source>
</evidence>
<evidence type="ECO:0000256" key="2">
    <source>
        <dbReference type="ARBA" id="ARBA00022475"/>
    </source>
</evidence>
<keyword evidence="3 9" id="KW-0633">Potassium transport</keyword>
<dbReference type="InterPro" id="IPR004623">
    <property type="entry name" value="KdpA"/>
</dbReference>
<reference evidence="10 11" key="1">
    <citation type="submission" date="2019-07" db="EMBL/GenBank/DDBJ databases">
        <title>Quadrisphaera sp. strain DD2A genome sequencing and assembly.</title>
        <authorList>
            <person name="Kim I."/>
        </authorList>
    </citation>
    <scope>NUCLEOTIDE SEQUENCE [LARGE SCALE GENOMIC DNA]</scope>
    <source>
        <strain evidence="10 11">DD2A</strain>
    </source>
</reference>
<feature type="transmembrane region" description="Helical" evidence="9">
    <location>
        <begin position="251"/>
        <end position="269"/>
    </location>
</feature>
<feature type="transmembrane region" description="Helical" evidence="9">
    <location>
        <begin position="64"/>
        <end position="83"/>
    </location>
</feature>
<evidence type="ECO:0000256" key="4">
    <source>
        <dbReference type="ARBA" id="ARBA00022692"/>
    </source>
</evidence>
<feature type="transmembrane region" description="Helical" evidence="9">
    <location>
        <begin position="281"/>
        <end position="303"/>
    </location>
</feature>
<dbReference type="PIRSF" id="PIRSF001294">
    <property type="entry name" value="K_ATPaseA"/>
    <property type="match status" value="1"/>
</dbReference>
<feature type="transmembrane region" description="Helical" evidence="9">
    <location>
        <begin position="526"/>
        <end position="553"/>
    </location>
</feature>
<keyword evidence="6 9" id="KW-1133">Transmembrane helix</keyword>
<dbReference type="EMBL" id="VKAC01000006">
    <property type="protein sequence ID" value="TXR56173.1"/>
    <property type="molecule type" value="Genomic_DNA"/>
</dbReference>
<protein>
    <recommendedName>
        <fullName evidence="9">Potassium-transporting ATPase potassium-binding subunit</fullName>
    </recommendedName>
    <alternativeName>
        <fullName evidence="9">ATP phosphohydrolase [potassium-transporting] A chain</fullName>
    </alternativeName>
    <alternativeName>
        <fullName evidence="9">Potassium-binding and translocating subunit A</fullName>
    </alternativeName>
    <alternativeName>
        <fullName evidence="9">Potassium-translocating ATPase A chain</fullName>
    </alternativeName>
</protein>
<comment type="subcellular location">
    <subcellularLocation>
        <location evidence="9">Cell membrane</location>
        <topology evidence="9">Multi-pass membrane protein</topology>
    </subcellularLocation>
</comment>
<feature type="transmembrane region" description="Helical" evidence="9">
    <location>
        <begin position="132"/>
        <end position="154"/>
    </location>
</feature>
<feature type="transmembrane region" description="Helical" evidence="9">
    <location>
        <begin position="175"/>
        <end position="197"/>
    </location>
</feature>
<feature type="transmembrane region" description="Helical" evidence="9">
    <location>
        <begin position="90"/>
        <end position="112"/>
    </location>
</feature>
<evidence type="ECO:0000313" key="10">
    <source>
        <dbReference type="EMBL" id="TXR56173.1"/>
    </source>
</evidence>
<evidence type="ECO:0000256" key="9">
    <source>
        <dbReference type="HAMAP-Rule" id="MF_00275"/>
    </source>
</evidence>
<keyword evidence="8 9" id="KW-0472">Membrane</keyword>
<dbReference type="Proteomes" id="UP000321234">
    <property type="component" value="Unassembled WGS sequence"/>
</dbReference>
<organism evidence="10 11">
    <name type="scientific">Quadrisphaera setariae</name>
    <dbReference type="NCBI Taxonomy" id="2593304"/>
    <lineage>
        <taxon>Bacteria</taxon>
        <taxon>Bacillati</taxon>
        <taxon>Actinomycetota</taxon>
        <taxon>Actinomycetes</taxon>
        <taxon>Kineosporiales</taxon>
        <taxon>Kineosporiaceae</taxon>
        <taxon>Quadrisphaera</taxon>
    </lineage>
</organism>
<comment type="similarity">
    <text evidence="9">Belongs to the KdpA family.</text>
</comment>
<dbReference type="PANTHER" id="PTHR30607">
    <property type="entry name" value="POTASSIUM-TRANSPORTING ATPASE A CHAIN"/>
    <property type="match status" value="1"/>
</dbReference>
<gene>
    <name evidence="9 10" type="primary">kdpA</name>
    <name evidence="10" type="ORF">FMM08_12180</name>
</gene>
<keyword evidence="4 9" id="KW-0812">Transmembrane</keyword>
<evidence type="ECO:0000313" key="11">
    <source>
        <dbReference type="Proteomes" id="UP000321234"/>
    </source>
</evidence>
<comment type="subunit">
    <text evidence="9">The system is composed of three essential subunits: KdpA, KdpB and KdpC.</text>
</comment>
<comment type="caution">
    <text evidence="10">The sequence shown here is derived from an EMBL/GenBank/DDBJ whole genome shotgun (WGS) entry which is preliminary data.</text>
</comment>
<keyword evidence="5 9" id="KW-0630">Potassium</keyword>